<reference evidence="1" key="1">
    <citation type="journal article" date="2020" name="Fungal Divers.">
        <title>Resolving the Mortierellaceae phylogeny through synthesis of multi-gene phylogenetics and phylogenomics.</title>
        <authorList>
            <person name="Vandepol N."/>
            <person name="Liber J."/>
            <person name="Desiro A."/>
            <person name="Na H."/>
            <person name="Kennedy M."/>
            <person name="Barry K."/>
            <person name="Grigoriev I.V."/>
            <person name="Miller A.N."/>
            <person name="O'Donnell K."/>
            <person name="Stajich J.E."/>
            <person name="Bonito G."/>
        </authorList>
    </citation>
    <scope>NUCLEOTIDE SEQUENCE</scope>
    <source>
        <strain evidence="1">NVP60</strain>
    </source>
</reference>
<name>A0A9P6RBJ7_9FUNG</name>
<dbReference type="OrthoDB" id="2393824at2759"/>
<protein>
    <submittedName>
        <fullName evidence="1">Uncharacterized protein</fullName>
    </submittedName>
</protein>
<sequence length="285" mass="32023">MDYMQEVSNALLESVLASIVREEFELLRYKLAAHAYPNFSSDSKLCLVIDEAQILSDKNPMLFASSSILGDPRLMLSPCLHAFRTVGLPDEIKVIYCETGLIMKTLHFARSSGDGVKEYGLKGVDSVQAYVDRFKEQLPDNESKAQVDTHILSAAVDMLHRRLVEKFRPIGILETGKWDTAIERTETMIRSWKDRQRRGNLCGELNCLQTKIDDNPKLFTSCPSIKESLGLFLFFRHHLLDAPSTVLENGVQLMGAAYGRTKLFGGIARTVLDETLALKAAINYF</sequence>
<keyword evidence="2" id="KW-1185">Reference proteome</keyword>
<dbReference type="EMBL" id="JAAAIN010000393">
    <property type="protein sequence ID" value="KAG0315150.1"/>
    <property type="molecule type" value="Genomic_DNA"/>
</dbReference>
<accession>A0A9P6RBJ7</accession>
<comment type="caution">
    <text evidence="1">The sequence shown here is derived from an EMBL/GenBank/DDBJ whole genome shotgun (WGS) entry which is preliminary data.</text>
</comment>
<gene>
    <name evidence="1" type="ORF">BGZ97_008544</name>
</gene>
<dbReference type="AlphaFoldDB" id="A0A9P6RBJ7"/>
<dbReference type="Proteomes" id="UP000823405">
    <property type="component" value="Unassembled WGS sequence"/>
</dbReference>
<evidence type="ECO:0000313" key="1">
    <source>
        <dbReference type="EMBL" id="KAG0315150.1"/>
    </source>
</evidence>
<evidence type="ECO:0000313" key="2">
    <source>
        <dbReference type="Proteomes" id="UP000823405"/>
    </source>
</evidence>
<organism evidence="1 2">
    <name type="scientific">Linnemannia gamsii</name>
    <dbReference type="NCBI Taxonomy" id="64522"/>
    <lineage>
        <taxon>Eukaryota</taxon>
        <taxon>Fungi</taxon>
        <taxon>Fungi incertae sedis</taxon>
        <taxon>Mucoromycota</taxon>
        <taxon>Mortierellomycotina</taxon>
        <taxon>Mortierellomycetes</taxon>
        <taxon>Mortierellales</taxon>
        <taxon>Mortierellaceae</taxon>
        <taxon>Linnemannia</taxon>
    </lineage>
</organism>
<proteinExistence type="predicted"/>